<accession>A0A348HF13</accession>
<dbReference type="PANTHER" id="PTHR31793:SF37">
    <property type="entry name" value="ACYL-COA THIOESTER HYDROLASE YBGC"/>
    <property type="match status" value="1"/>
</dbReference>
<dbReference type="EMBL" id="AP018933">
    <property type="protein sequence ID" value="BBG30215.1"/>
    <property type="molecule type" value="Genomic_DNA"/>
</dbReference>
<proteinExistence type="inferred from homology"/>
<dbReference type="InterPro" id="IPR050563">
    <property type="entry name" value="4-hydroxybenzoyl-CoA_TE"/>
</dbReference>
<dbReference type="KEGG" id="zpl:ZBT109_1455"/>
<keyword evidence="4" id="KW-1185">Reference proteome</keyword>
<evidence type="ECO:0000313" key="4">
    <source>
        <dbReference type="Proteomes" id="UP000267342"/>
    </source>
</evidence>
<dbReference type="InterPro" id="IPR014166">
    <property type="entry name" value="Tol-Pal_acyl-CoA_thioesterase"/>
</dbReference>
<evidence type="ECO:0000256" key="1">
    <source>
        <dbReference type="ARBA" id="ARBA00005953"/>
    </source>
</evidence>
<dbReference type="InterPro" id="IPR029069">
    <property type="entry name" value="HotDog_dom_sf"/>
</dbReference>
<dbReference type="Pfam" id="PF13279">
    <property type="entry name" value="4HBT_2"/>
    <property type="match status" value="1"/>
</dbReference>
<reference evidence="3 4" key="1">
    <citation type="submission" date="2018-09" db="EMBL/GenBank/DDBJ databases">
        <title>Zymobacter palmae IAM14233 (=T109) whole genome analysis.</title>
        <authorList>
            <person name="Yanase H."/>
        </authorList>
    </citation>
    <scope>NUCLEOTIDE SEQUENCE [LARGE SCALE GENOMIC DNA]</scope>
    <source>
        <strain evidence="3 4">IAM14233</strain>
    </source>
</reference>
<dbReference type="OrthoDB" id="9808429at2"/>
<dbReference type="GO" id="GO:0047617">
    <property type="term" value="F:fatty acyl-CoA hydrolase activity"/>
    <property type="evidence" value="ECO:0007669"/>
    <property type="project" value="TreeGrafter"/>
</dbReference>
<name>A0A348HF13_9GAMM</name>
<dbReference type="RefSeq" id="WP_027705796.1">
    <property type="nucleotide sequence ID" value="NZ_AP018933.1"/>
</dbReference>
<dbReference type="STRING" id="1123510.GCA_000620025_00453"/>
<evidence type="ECO:0000256" key="2">
    <source>
        <dbReference type="ARBA" id="ARBA00022801"/>
    </source>
</evidence>
<gene>
    <name evidence="3" type="ORF">ZBT109_1455</name>
</gene>
<dbReference type="PANTHER" id="PTHR31793">
    <property type="entry name" value="4-HYDROXYBENZOYL-COA THIOESTERASE FAMILY MEMBER"/>
    <property type="match status" value="1"/>
</dbReference>
<dbReference type="InterPro" id="IPR006684">
    <property type="entry name" value="YbgC/YbaW"/>
</dbReference>
<organism evidence="3 4">
    <name type="scientific">Zymobacter palmae</name>
    <dbReference type="NCBI Taxonomy" id="33074"/>
    <lineage>
        <taxon>Bacteria</taxon>
        <taxon>Pseudomonadati</taxon>
        <taxon>Pseudomonadota</taxon>
        <taxon>Gammaproteobacteria</taxon>
        <taxon>Oceanospirillales</taxon>
        <taxon>Halomonadaceae</taxon>
        <taxon>Zymobacter group</taxon>
        <taxon>Zymobacter</taxon>
    </lineage>
</organism>
<protein>
    <submittedName>
        <fullName evidence="3">Predicted thioesterase</fullName>
    </submittedName>
</protein>
<dbReference type="PIRSF" id="PIRSF003230">
    <property type="entry name" value="YbgC"/>
    <property type="match status" value="1"/>
</dbReference>
<evidence type="ECO:0000313" key="3">
    <source>
        <dbReference type="EMBL" id="BBG30215.1"/>
    </source>
</evidence>
<dbReference type="Gene3D" id="3.10.129.10">
    <property type="entry name" value="Hotdog Thioesterase"/>
    <property type="match status" value="1"/>
</dbReference>
<dbReference type="NCBIfam" id="TIGR00051">
    <property type="entry name" value="YbgC/FadM family acyl-CoA thioesterase"/>
    <property type="match status" value="1"/>
</dbReference>
<dbReference type="NCBIfam" id="TIGR02799">
    <property type="entry name" value="thio_ybgC"/>
    <property type="match status" value="1"/>
</dbReference>
<dbReference type="SUPFAM" id="SSF54637">
    <property type="entry name" value="Thioesterase/thiol ester dehydrase-isomerase"/>
    <property type="match status" value="1"/>
</dbReference>
<dbReference type="CDD" id="cd00586">
    <property type="entry name" value="4HBT"/>
    <property type="match status" value="1"/>
</dbReference>
<dbReference type="Proteomes" id="UP000267342">
    <property type="component" value="Chromosome"/>
</dbReference>
<comment type="similarity">
    <text evidence="1">Belongs to the 4-hydroxybenzoyl-CoA thioesterase family.</text>
</comment>
<keyword evidence="2" id="KW-0378">Hydrolase</keyword>
<dbReference type="AlphaFoldDB" id="A0A348HF13"/>
<sequence>MSHVNECPIRVYIEDTDAGGIVFYANYLRFMERGRTEWLRDLNLQQGELLAQGVQLVVSRLECRYLRPAMLDDPLVVETSVTACQRTRITFTQRVLKDGECLCEGQVHVACISADTQRPMRLPDHFQAAVAPSA</sequence>
<dbReference type="FunFam" id="3.10.129.10:FF:000004">
    <property type="entry name" value="Tol-pal system-associated acyl-CoA thioesterase"/>
    <property type="match status" value="1"/>
</dbReference>